<gene>
    <name evidence="1" type="ORF">GCM10009430_20330</name>
</gene>
<comment type="caution">
    <text evidence="1">The sequence shown here is derived from an EMBL/GenBank/DDBJ whole genome shotgun (WGS) entry which is preliminary data.</text>
</comment>
<accession>A0ABP3U1N0</accession>
<reference evidence="2" key="1">
    <citation type="journal article" date="2019" name="Int. J. Syst. Evol. Microbiol.">
        <title>The Global Catalogue of Microorganisms (GCM) 10K type strain sequencing project: providing services to taxonomists for standard genome sequencing and annotation.</title>
        <authorList>
            <consortium name="The Broad Institute Genomics Platform"/>
            <consortium name="The Broad Institute Genome Sequencing Center for Infectious Disease"/>
            <person name="Wu L."/>
            <person name="Ma J."/>
        </authorList>
    </citation>
    <scope>NUCLEOTIDE SEQUENCE [LARGE SCALE GENOMIC DNA]</scope>
    <source>
        <strain evidence="2">JCM 15974</strain>
    </source>
</reference>
<name>A0ABP3U1N0_9FLAO</name>
<evidence type="ECO:0000313" key="1">
    <source>
        <dbReference type="EMBL" id="GAA0720306.1"/>
    </source>
</evidence>
<sequence length="264" mass="30467">MRGLLFLLFLCLAPFWKSYSIGDIYIDRVTGKQLGTDGSKTNNLRVIDIREWIYVLEEKGGPNSMPGIKELHQNSSVITFNEYQIQQVIQRVTDDTTQEGLENQLFIVLNVNNGRVYALRDWSPEFKTEKEIMINTYRIGSFGAPRIGEGLMLLGQLHSHPKENHSNKINIRSVSEHDVEAAKSLEIPVFAVDAFILNDEFDSMQNHKNSRTSYIHLVNKTGVIKKFIGQTYGMNGLNTFNFSKYFDFLLRKENEIQQYYKQIN</sequence>
<proteinExistence type="predicted"/>
<organism evidence="1 2">
    <name type="scientific">Aquimarina litoralis</name>
    <dbReference type="NCBI Taxonomy" id="584605"/>
    <lineage>
        <taxon>Bacteria</taxon>
        <taxon>Pseudomonadati</taxon>
        <taxon>Bacteroidota</taxon>
        <taxon>Flavobacteriia</taxon>
        <taxon>Flavobacteriales</taxon>
        <taxon>Flavobacteriaceae</taxon>
        <taxon>Aquimarina</taxon>
    </lineage>
</organism>
<evidence type="ECO:0000313" key="2">
    <source>
        <dbReference type="Proteomes" id="UP001501758"/>
    </source>
</evidence>
<protein>
    <submittedName>
        <fullName evidence="1">Uncharacterized protein</fullName>
    </submittedName>
</protein>
<keyword evidence="2" id="KW-1185">Reference proteome</keyword>
<dbReference type="Proteomes" id="UP001501758">
    <property type="component" value="Unassembled WGS sequence"/>
</dbReference>
<dbReference type="EMBL" id="BAAAGE010000002">
    <property type="protein sequence ID" value="GAA0720306.1"/>
    <property type="molecule type" value="Genomic_DNA"/>
</dbReference>
<dbReference type="RefSeq" id="WP_343912210.1">
    <property type="nucleotide sequence ID" value="NZ_BAAAGE010000002.1"/>
</dbReference>